<dbReference type="FunFam" id="3.30.160.60:FF:000621">
    <property type="entry name" value="FLT3-interacting zinc finger 1"/>
    <property type="match status" value="1"/>
</dbReference>
<comment type="function">
    <text evidence="1">May be involved in transcriptional regulation.</text>
</comment>
<gene>
    <name evidence="17 18" type="primary">znf250.S</name>
</gene>
<keyword evidence="10" id="KW-0804">Transcription</keyword>
<dbReference type="InterPro" id="IPR050527">
    <property type="entry name" value="Snail/Krueppel_Znf"/>
</dbReference>
<feature type="domain" description="C2H2-type" evidence="14">
    <location>
        <begin position="445"/>
        <end position="472"/>
    </location>
</feature>
<dbReference type="InterPro" id="IPR013087">
    <property type="entry name" value="Znf_C2H2_type"/>
</dbReference>
<keyword evidence="9" id="KW-0238">DNA-binding</keyword>
<dbReference type="GO" id="GO:0008270">
    <property type="term" value="F:zinc ion binding"/>
    <property type="evidence" value="ECO:0007669"/>
    <property type="project" value="UniProtKB-KW"/>
</dbReference>
<dbReference type="CTD" id="108719788"/>
<evidence type="ECO:0000256" key="1">
    <source>
        <dbReference type="ARBA" id="ARBA00003767"/>
    </source>
</evidence>
<evidence type="ECO:0000256" key="11">
    <source>
        <dbReference type="ARBA" id="ARBA00023242"/>
    </source>
</evidence>
<dbReference type="Pfam" id="PF00096">
    <property type="entry name" value="zf-C2H2"/>
    <property type="match status" value="8"/>
</dbReference>
<dbReference type="SMART" id="SM00355">
    <property type="entry name" value="ZnF_C2H2"/>
    <property type="match status" value="9"/>
</dbReference>
<dbReference type="SMART" id="SM00349">
    <property type="entry name" value="KRAB"/>
    <property type="match status" value="1"/>
</dbReference>
<proteinExistence type="inferred from homology"/>
<feature type="domain" description="C2H2-type" evidence="14">
    <location>
        <begin position="333"/>
        <end position="360"/>
    </location>
</feature>
<evidence type="ECO:0000256" key="9">
    <source>
        <dbReference type="ARBA" id="ARBA00023125"/>
    </source>
</evidence>
<evidence type="ECO:0000256" key="10">
    <source>
        <dbReference type="ARBA" id="ARBA00023163"/>
    </source>
</evidence>
<keyword evidence="5" id="KW-0677">Repeat</keyword>
<evidence type="ECO:0000259" key="15">
    <source>
        <dbReference type="PROSITE" id="PS50805"/>
    </source>
</evidence>
<evidence type="ECO:0000256" key="7">
    <source>
        <dbReference type="ARBA" id="ARBA00022833"/>
    </source>
</evidence>
<evidence type="ECO:0000256" key="4">
    <source>
        <dbReference type="ARBA" id="ARBA00022723"/>
    </source>
</evidence>
<protein>
    <submittedName>
        <fullName evidence="17">Zinc finger protein 182 isoform X1</fullName>
    </submittedName>
</protein>
<dbReference type="Pfam" id="PF01352">
    <property type="entry name" value="KRAB"/>
    <property type="match status" value="1"/>
</dbReference>
<feature type="domain" description="C2H2-type" evidence="14">
    <location>
        <begin position="153"/>
        <end position="180"/>
    </location>
</feature>
<reference evidence="17" key="1">
    <citation type="submission" date="2025-08" db="UniProtKB">
        <authorList>
            <consortium name="RefSeq"/>
        </authorList>
    </citation>
    <scope>IDENTIFICATION</scope>
    <source>
        <strain evidence="17">J_2021</strain>
        <tissue evidence="17">Erythrocytes</tissue>
    </source>
</reference>
<dbReference type="FunFam" id="3.30.160.60:FF:000100">
    <property type="entry name" value="Zinc finger 45-like"/>
    <property type="match status" value="1"/>
</dbReference>
<feature type="domain" description="C2H2-type" evidence="14">
    <location>
        <begin position="361"/>
        <end position="388"/>
    </location>
</feature>
<dbReference type="SUPFAM" id="SSF109640">
    <property type="entry name" value="KRAB domain (Kruppel-associated box)"/>
    <property type="match status" value="1"/>
</dbReference>
<dbReference type="OrthoDB" id="6077919at2759"/>
<keyword evidence="7" id="KW-0862">Zinc</keyword>
<evidence type="ECO:0000313" key="18">
    <source>
        <dbReference type="Xenbase" id="XB-GENE-17337741"/>
    </source>
</evidence>
<evidence type="ECO:0000256" key="6">
    <source>
        <dbReference type="ARBA" id="ARBA00022771"/>
    </source>
</evidence>
<keyword evidence="11" id="KW-0539">Nucleus</keyword>
<dbReference type="InterPro" id="IPR036051">
    <property type="entry name" value="KRAB_dom_sf"/>
</dbReference>
<evidence type="ECO:0000256" key="12">
    <source>
        <dbReference type="PROSITE-ProRule" id="PRU00042"/>
    </source>
</evidence>
<feature type="domain" description="KRAB" evidence="15">
    <location>
        <begin position="9"/>
        <end position="86"/>
    </location>
</feature>
<dbReference type="AGR" id="Xenbase:XB-GENE-17337741"/>
<dbReference type="Pfam" id="PF12874">
    <property type="entry name" value="zf-met"/>
    <property type="match status" value="1"/>
</dbReference>
<dbReference type="GO" id="GO:0006357">
    <property type="term" value="P:regulation of transcription by RNA polymerase II"/>
    <property type="evidence" value="ECO:0000318"/>
    <property type="project" value="GO_Central"/>
</dbReference>
<evidence type="ECO:0000313" key="16">
    <source>
        <dbReference type="Proteomes" id="UP000186698"/>
    </source>
</evidence>
<dbReference type="FunFam" id="3.30.160.60:FF:002668">
    <property type="entry name" value="Paternally expressed 3"/>
    <property type="match status" value="1"/>
</dbReference>
<sequence>MCVGASGLVKFEEVAVVFSEDEWNLLSDQQRGLYMEVMKENYEHLIYLGYEVPVILSLLQDGGGISSDAGSQSKSQQVAVAEAGSNVNSKVGGNIPETLFSNQKSKGPQGKKTVHWKDEEMDTNWSGNSHDENEYEQSPTSPYGRSLRKRKQYYCHDCEKCFKHSSALEAHRRVHSGDKPHQCDICKETFSYKSALIVHRRLHSQASTSKSQEAENQKPIVVKILPVTPSTVNTTPETQPVSTTDVIVTAASTPVVNNQGFNLNNTSNNLSYGEKPHKCNYCDKRFNDLSILEAHHRIHTGKLAYPCTMCDQSFSKPSLLAAHNNTHKEGKPYQCDQCDKNFNDQSLLVAHKRTHTGEKPHKCSHCNKWFPNRTSLIAHEECHLKPKPYKCKHCEKSFNDKSLLITHEGVHTDTKPFKCNQCPESFFLKTQLMVHQATHAPEKPFPCSQCERSFNKKETLLAHIRVHNLQNVQTQKPHRQ</sequence>
<name>A0A8J0VLA2_XENLA</name>
<keyword evidence="8" id="KW-0805">Transcription regulation</keyword>
<evidence type="ECO:0000256" key="5">
    <source>
        <dbReference type="ARBA" id="ARBA00022737"/>
    </source>
</evidence>
<dbReference type="CDD" id="cd07765">
    <property type="entry name" value="KRAB_A-box"/>
    <property type="match status" value="1"/>
</dbReference>
<comment type="subcellular location">
    <subcellularLocation>
        <location evidence="2">Nucleus</location>
    </subcellularLocation>
</comment>
<dbReference type="GO" id="GO:0000978">
    <property type="term" value="F:RNA polymerase II cis-regulatory region sequence-specific DNA binding"/>
    <property type="evidence" value="ECO:0000318"/>
    <property type="project" value="GO_Central"/>
</dbReference>
<dbReference type="FunFam" id="3.30.160.60:FF:001064">
    <property type="entry name" value="Zinc finger protein 425"/>
    <property type="match status" value="1"/>
</dbReference>
<comment type="similarity">
    <text evidence="3">Belongs to the krueppel C2H2-type zinc-finger protein family.</text>
</comment>
<dbReference type="Gene3D" id="6.10.140.140">
    <property type="match status" value="1"/>
</dbReference>
<evidence type="ECO:0000256" key="13">
    <source>
        <dbReference type="SAM" id="MobiDB-lite"/>
    </source>
</evidence>
<dbReference type="Gene3D" id="3.30.160.60">
    <property type="entry name" value="Classic Zinc Finger"/>
    <property type="match status" value="9"/>
</dbReference>
<dbReference type="FunFam" id="3.30.160.60:FF:000744">
    <property type="entry name" value="zinc finger E-box-binding homeobox 1"/>
    <property type="match status" value="1"/>
</dbReference>
<evidence type="ECO:0000259" key="14">
    <source>
        <dbReference type="PROSITE" id="PS50157"/>
    </source>
</evidence>
<feature type="domain" description="C2H2-type" evidence="14">
    <location>
        <begin position="305"/>
        <end position="332"/>
    </location>
</feature>
<dbReference type="InterPro" id="IPR001909">
    <property type="entry name" value="KRAB"/>
</dbReference>
<dbReference type="PROSITE" id="PS50157">
    <property type="entry name" value="ZINC_FINGER_C2H2_2"/>
    <property type="match status" value="9"/>
</dbReference>
<dbReference type="GO" id="GO:0001228">
    <property type="term" value="F:DNA-binding transcription activator activity, RNA polymerase II-specific"/>
    <property type="evidence" value="ECO:0000318"/>
    <property type="project" value="GO_Central"/>
</dbReference>
<dbReference type="SUPFAM" id="SSF57667">
    <property type="entry name" value="beta-beta-alpha zinc fingers"/>
    <property type="match status" value="5"/>
</dbReference>
<dbReference type="PROSITE" id="PS00028">
    <property type="entry name" value="ZINC_FINGER_C2H2_1"/>
    <property type="match status" value="9"/>
</dbReference>
<feature type="domain" description="C2H2-type" evidence="14">
    <location>
        <begin position="417"/>
        <end position="444"/>
    </location>
</feature>
<feature type="domain" description="C2H2-type" evidence="14">
    <location>
        <begin position="181"/>
        <end position="208"/>
    </location>
</feature>
<feature type="region of interest" description="Disordered" evidence="13">
    <location>
        <begin position="87"/>
        <end position="143"/>
    </location>
</feature>
<evidence type="ECO:0000256" key="2">
    <source>
        <dbReference type="ARBA" id="ARBA00004123"/>
    </source>
</evidence>
<dbReference type="RefSeq" id="XP_018124429.1">
    <property type="nucleotide sequence ID" value="XM_018268940.2"/>
</dbReference>
<evidence type="ECO:0000313" key="17">
    <source>
        <dbReference type="RefSeq" id="XP_018124429.1"/>
    </source>
</evidence>
<dbReference type="GeneID" id="108719788"/>
<dbReference type="Xenbase" id="XB-GENE-17337741">
    <property type="gene designation" value="znf250.S"/>
</dbReference>
<dbReference type="KEGG" id="xla:108719788"/>
<dbReference type="FunFam" id="3.30.160.60:FF:001480">
    <property type="entry name" value="Si:cabz01071911.3"/>
    <property type="match status" value="1"/>
</dbReference>
<dbReference type="Proteomes" id="UP000186698">
    <property type="component" value="Chromosome 6S"/>
</dbReference>
<dbReference type="AlphaFoldDB" id="A0A8J0VLA2"/>
<dbReference type="PROSITE" id="PS50805">
    <property type="entry name" value="KRAB"/>
    <property type="match status" value="1"/>
</dbReference>
<keyword evidence="6 12" id="KW-0863">Zinc-finger</keyword>
<feature type="domain" description="C2H2-type" evidence="14">
    <location>
        <begin position="277"/>
        <end position="304"/>
    </location>
</feature>
<dbReference type="PANTHER" id="PTHR24388:SF54">
    <property type="entry name" value="PROTEIN ESCARGOT"/>
    <property type="match status" value="1"/>
</dbReference>
<evidence type="ECO:0000256" key="8">
    <source>
        <dbReference type="ARBA" id="ARBA00023015"/>
    </source>
</evidence>
<dbReference type="GO" id="GO:0005634">
    <property type="term" value="C:nucleus"/>
    <property type="evidence" value="ECO:0000318"/>
    <property type="project" value="GO_Central"/>
</dbReference>
<dbReference type="FunFam" id="3.30.160.60:FF:000771">
    <property type="entry name" value="zinc finger protein 648"/>
    <property type="match status" value="1"/>
</dbReference>
<feature type="domain" description="C2H2-type" evidence="14">
    <location>
        <begin position="389"/>
        <end position="416"/>
    </location>
</feature>
<accession>A0A8J0VLA2</accession>
<organism evidence="16 17">
    <name type="scientific">Xenopus laevis</name>
    <name type="common">African clawed frog</name>
    <dbReference type="NCBI Taxonomy" id="8355"/>
    <lineage>
        <taxon>Eukaryota</taxon>
        <taxon>Metazoa</taxon>
        <taxon>Chordata</taxon>
        <taxon>Craniata</taxon>
        <taxon>Vertebrata</taxon>
        <taxon>Euteleostomi</taxon>
        <taxon>Amphibia</taxon>
        <taxon>Batrachia</taxon>
        <taxon>Anura</taxon>
        <taxon>Pipoidea</taxon>
        <taxon>Pipidae</taxon>
        <taxon>Xenopodinae</taxon>
        <taxon>Xenopus</taxon>
        <taxon>Xenopus</taxon>
    </lineage>
</organism>
<dbReference type="FunFam" id="3.30.160.60:FF:001485">
    <property type="entry name" value="Krueppel-related zinc finger protein"/>
    <property type="match status" value="1"/>
</dbReference>
<dbReference type="InterPro" id="IPR036236">
    <property type="entry name" value="Znf_C2H2_sf"/>
</dbReference>
<dbReference type="PANTHER" id="PTHR24388">
    <property type="entry name" value="ZINC FINGER PROTEIN"/>
    <property type="match status" value="1"/>
</dbReference>
<evidence type="ECO:0000256" key="3">
    <source>
        <dbReference type="ARBA" id="ARBA00006991"/>
    </source>
</evidence>
<keyword evidence="4" id="KW-0479">Metal-binding</keyword>
<keyword evidence="16" id="KW-1185">Reference proteome</keyword>